<dbReference type="EMBL" id="JAAMPC010000003">
    <property type="protein sequence ID" value="KAG2323580.1"/>
    <property type="molecule type" value="Genomic_DNA"/>
</dbReference>
<dbReference type="PANTHER" id="PTHR31672:SF13">
    <property type="entry name" value="F-BOX PROTEIN CPR30-LIKE"/>
    <property type="match status" value="1"/>
</dbReference>
<dbReference type="NCBIfam" id="TIGR01640">
    <property type="entry name" value="F_box_assoc_1"/>
    <property type="match status" value="1"/>
</dbReference>
<organism evidence="2 3">
    <name type="scientific">Brassica carinata</name>
    <name type="common">Ethiopian mustard</name>
    <name type="synonym">Abyssinian cabbage</name>
    <dbReference type="NCBI Taxonomy" id="52824"/>
    <lineage>
        <taxon>Eukaryota</taxon>
        <taxon>Viridiplantae</taxon>
        <taxon>Streptophyta</taxon>
        <taxon>Embryophyta</taxon>
        <taxon>Tracheophyta</taxon>
        <taxon>Spermatophyta</taxon>
        <taxon>Magnoliopsida</taxon>
        <taxon>eudicotyledons</taxon>
        <taxon>Gunneridae</taxon>
        <taxon>Pentapetalae</taxon>
        <taxon>rosids</taxon>
        <taxon>malvids</taxon>
        <taxon>Brassicales</taxon>
        <taxon>Brassicaceae</taxon>
        <taxon>Brassiceae</taxon>
        <taxon>Brassica</taxon>
    </lineage>
</organism>
<dbReference type="AlphaFoldDB" id="A0A8X7W728"/>
<dbReference type="PROSITE" id="PS50181">
    <property type="entry name" value="FBOX"/>
    <property type="match status" value="1"/>
</dbReference>
<dbReference type="InterPro" id="IPR050796">
    <property type="entry name" value="SCF_F-box_component"/>
</dbReference>
<protein>
    <recommendedName>
        <fullName evidence="1">F-box domain-containing protein</fullName>
    </recommendedName>
</protein>
<dbReference type="SUPFAM" id="SSF81383">
    <property type="entry name" value="F-box domain"/>
    <property type="match status" value="1"/>
</dbReference>
<name>A0A8X7W728_BRACI</name>
<dbReference type="Pfam" id="PF07734">
    <property type="entry name" value="FBA_1"/>
    <property type="match status" value="1"/>
</dbReference>
<keyword evidence="3" id="KW-1185">Reference proteome</keyword>
<sequence>MAYSSTIPTLPLDLLEEILYRTPAESLVRAKWTCKEWNGLINKKRFIYEHLRRSPERFLRVDQTVQVLDLVNRTRSDSPIPDELQPSLSNIIAMVHCDGLMLCIWSDKECYMFHNLALWNPLTRHFNVVEPRLSRESQRFLINDHFGIGYDVNKPRGDYKILMFSASHYGQAVVEIYECMSKSWRTLDDSKVNWEVYTSRQSASRNGVSVMGNMYWLVKKKTRNYILCFDFSVETFKEICFFRDLPYDNNYLGCFEGDKLSLLQQNEDQPSPIEVWVSSKLADGNVSFTRYFSVASPDLPALRFFTYWGYPAHCIIAKHKRIVTWYDRVSVGLILCEIDEGGVSNQFVTPQHYWDDCVIGTFFCGYVYKPSLVPLP</sequence>
<evidence type="ECO:0000259" key="1">
    <source>
        <dbReference type="PROSITE" id="PS50181"/>
    </source>
</evidence>
<proteinExistence type="predicted"/>
<comment type="caution">
    <text evidence="2">The sequence shown here is derived from an EMBL/GenBank/DDBJ whole genome shotgun (WGS) entry which is preliminary data.</text>
</comment>
<dbReference type="Pfam" id="PF00646">
    <property type="entry name" value="F-box"/>
    <property type="match status" value="1"/>
</dbReference>
<dbReference type="OrthoDB" id="1096005at2759"/>
<gene>
    <name evidence="2" type="ORF">Bca52824_016793</name>
</gene>
<accession>A0A8X7W728</accession>
<dbReference type="InterPro" id="IPR006527">
    <property type="entry name" value="F-box-assoc_dom_typ1"/>
</dbReference>
<reference evidence="2 3" key="1">
    <citation type="submission" date="2020-02" db="EMBL/GenBank/DDBJ databases">
        <authorList>
            <person name="Ma Q."/>
            <person name="Huang Y."/>
            <person name="Song X."/>
            <person name="Pei D."/>
        </authorList>
    </citation>
    <scope>NUCLEOTIDE SEQUENCE [LARGE SCALE GENOMIC DNA]</scope>
    <source>
        <strain evidence="2">Sxm20200214</strain>
        <tissue evidence="2">Leaf</tissue>
    </source>
</reference>
<dbReference type="SMART" id="SM00256">
    <property type="entry name" value="FBOX"/>
    <property type="match status" value="1"/>
</dbReference>
<dbReference type="InterPro" id="IPR036047">
    <property type="entry name" value="F-box-like_dom_sf"/>
</dbReference>
<dbReference type="Proteomes" id="UP000886595">
    <property type="component" value="Unassembled WGS sequence"/>
</dbReference>
<dbReference type="InterPro" id="IPR001810">
    <property type="entry name" value="F-box_dom"/>
</dbReference>
<evidence type="ECO:0000313" key="3">
    <source>
        <dbReference type="Proteomes" id="UP000886595"/>
    </source>
</evidence>
<dbReference type="PANTHER" id="PTHR31672">
    <property type="entry name" value="BNACNNG10540D PROTEIN"/>
    <property type="match status" value="1"/>
</dbReference>
<feature type="domain" description="F-box" evidence="1">
    <location>
        <begin position="4"/>
        <end position="51"/>
    </location>
</feature>
<dbReference type="Gene3D" id="1.20.1280.50">
    <property type="match status" value="1"/>
</dbReference>
<dbReference type="InterPro" id="IPR017451">
    <property type="entry name" value="F-box-assoc_interact_dom"/>
</dbReference>
<evidence type="ECO:0000313" key="2">
    <source>
        <dbReference type="EMBL" id="KAG2323580.1"/>
    </source>
</evidence>